<feature type="transmembrane region" description="Helical" evidence="1">
    <location>
        <begin position="39"/>
        <end position="59"/>
    </location>
</feature>
<feature type="transmembrane region" description="Helical" evidence="1">
    <location>
        <begin position="93"/>
        <end position="115"/>
    </location>
</feature>
<accession>A0A1J7C833</accession>
<evidence type="ECO:0000256" key="1">
    <source>
        <dbReference type="SAM" id="Phobius"/>
    </source>
</evidence>
<comment type="caution">
    <text evidence="2">The sequence shown here is derived from an EMBL/GenBank/DDBJ whole genome shotgun (WGS) entry which is preliminary data.</text>
</comment>
<keyword evidence="3" id="KW-1185">Reference proteome</keyword>
<dbReference type="OrthoDB" id="980132at2"/>
<evidence type="ECO:0000313" key="2">
    <source>
        <dbReference type="EMBL" id="OIV35802.1"/>
    </source>
</evidence>
<dbReference type="AlphaFoldDB" id="A0A1J7C833"/>
<dbReference type="RefSeq" id="WP_071658251.1">
    <property type="nucleotide sequence ID" value="NZ_MLCF01000129.1"/>
</dbReference>
<gene>
    <name evidence="2" type="ORF">BIV57_19710</name>
</gene>
<organism evidence="2 3">
    <name type="scientific">Mangrovactinospora gilvigrisea</name>
    <dbReference type="NCBI Taxonomy" id="1428644"/>
    <lineage>
        <taxon>Bacteria</taxon>
        <taxon>Bacillati</taxon>
        <taxon>Actinomycetota</taxon>
        <taxon>Actinomycetes</taxon>
        <taxon>Kitasatosporales</taxon>
        <taxon>Streptomycetaceae</taxon>
        <taxon>Mangrovactinospora</taxon>
    </lineage>
</organism>
<keyword evidence="1" id="KW-0472">Membrane</keyword>
<dbReference type="EMBL" id="MLCF01000129">
    <property type="protein sequence ID" value="OIV35802.1"/>
    <property type="molecule type" value="Genomic_DNA"/>
</dbReference>
<dbReference type="Proteomes" id="UP000243342">
    <property type="component" value="Unassembled WGS sequence"/>
</dbReference>
<proteinExistence type="predicted"/>
<sequence>MKGFGRAVLVGAFAVAVAVGALAAVRGLGLPGRDVLGAAAGGLCLLWLAVLVAVPWNVWFRARAVAADAVESRGRGLAVPQQHGAEASRIARWALRAALAGHLGTTLLLVAVTLLSGRQVGWWFAAFALVSTGFRPLSAFLLALRARLAVLGREVRFPRDDAAEARARADRAATGVRELEARVEEQYRAQQETRRVLDALSASSFRRTEELDAKLDARVEALGRELEAVVDRLTENREIIAGVRAFVRMLRGEEPGAAR</sequence>
<protein>
    <submittedName>
        <fullName evidence="2">Uncharacterized protein</fullName>
    </submittedName>
</protein>
<feature type="transmembrane region" description="Helical" evidence="1">
    <location>
        <begin position="121"/>
        <end position="144"/>
    </location>
</feature>
<dbReference type="STRING" id="1428644.BIV57_19710"/>
<keyword evidence="1" id="KW-1133">Transmembrane helix</keyword>
<name>A0A1J7C833_9ACTN</name>
<reference evidence="2 3" key="1">
    <citation type="submission" date="2016-10" db="EMBL/GenBank/DDBJ databases">
        <title>Genome sequence of Streptomyces gilvigriseus MUSC 26.</title>
        <authorList>
            <person name="Lee L.-H."/>
            <person name="Ser H.-L."/>
        </authorList>
    </citation>
    <scope>NUCLEOTIDE SEQUENCE [LARGE SCALE GENOMIC DNA]</scope>
    <source>
        <strain evidence="2 3">MUSC 26</strain>
    </source>
</reference>
<evidence type="ECO:0000313" key="3">
    <source>
        <dbReference type="Proteomes" id="UP000243342"/>
    </source>
</evidence>
<keyword evidence="1" id="KW-0812">Transmembrane</keyword>